<keyword evidence="4" id="KW-1185">Reference proteome</keyword>
<dbReference type="Pfam" id="PF08450">
    <property type="entry name" value="SGL"/>
    <property type="match status" value="1"/>
</dbReference>
<reference evidence="3 4" key="1">
    <citation type="submission" date="2021-06" db="EMBL/GenBank/DDBJ databases">
        <title>Rhodobacteraceae bacterium strain HSP-20.</title>
        <authorList>
            <person name="Chen W.-M."/>
        </authorList>
    </citation>
    <scope>NUCLEOTIDE SEQUENCE [LARGE SCALE GENOMIC DNA]</scope>
    <source>
        <strain evidence="3 4">HSP-20</strain>
    </source>
</reference>
<dbReference type="RefSeq" id="WP_161760879.1">
    <property type="nucleotide sequence ID" value="NZ_JAAATX020000002.1"/>
</dbReference>
<feature type="domain" description="SMP-30/Gluconolactonase/LRE-like region" evidence="2">
    <location>
        <begin position="34"/>
        <end position="279"/>
    </location>
</feature>
<accession>A0ABS6J347</accession>
<gene>
    <name evidence="3" type="ORF">GU927_003010</name>
</gene>
<dbReference type="InterPro" id="IPR051262">
    <property type="entry name" value="SMP-30/CGR1_Lactonase"/>
</dbReference>
<evidence type="ECO:0000313" key="3">
    <source>
        <dbReference type="EMBL" id="MBU9696810.1"/>
    </source>
</evidence>
<evidence type="ECO:0000259" key="2">
    <source>
        <dbReference type="Pfam" id="PF08450"/>
    </source>
</evidence>
<dbReference type="PANTHER" id="PTHR47572:SF4">
    <property type="entry name" value="LACTONASE DRP35"/>
    <property type="match status" value="1"/>
</dbReference>
<evidence type="ECO:0000256" key="1">
    <source>
        <dbReference type="ARBA" id="ARBA00022801"/>
    </source>
</evidence>
<dbReference type="EMBL" id="JAAATX020000002">
    <property type="protein sequence ID" value="MBU9696810.1"/>
    <property type="molecule type" value="Genomic_DNA"/>
</dbReference>
<name>A0ABS6J347_9RHOB</name>
<evidence type="ECO:0000313" key="4">
    <source>
        <dbReference type="Proteomes" id="UP000731907"/>
    </source>
</evidence>
<protein>
    <submittedName>
        <fullName evidence="3">SMP-30/gluconolactonase/LRE family protein</fullName>
    </submittedName>
</protein>
<proteinExistence type="predicted"/>
<dbReference type="InterPro" id="IPR005511">
    <property type="entry name" value="SMP-30"/>
</dbReference>
<dbReference type="InterPro" id="IPR011042">
    <property type="entry name" value="6-blade_b-propeller_TolB-like"/>
</dbReference>
<sequence length="293" mass="31856">MITDWFEVLDARFAALILPNVHVDTLWTGGRWLEGPVYVPAARHLLFSDIPNDRVLRWDEMTGAVGPFRVPSGFANGHTLDRAGRVLACEHQTRRVVRFEHDGSVTVIAAEWQGRRLNSPNDLVEGPDGAVWFSDPTYGISTEYEGARAESEIGARRVYRAVEGGVEAVLDDLVQPNGLCFSPDGAVLYVADSGAQPSCIRVYRMEGGRPVAGRLFHAASTGFYDGLRCDRLGNVWVAAEGGVECIAPDGVLIGRIRLPEVAANLCFGGPARNRLFICATRALMAVYLNVTGA</sequence>
<dbReference type="Gene3D" id="2.120.10.30">
    <property type="entry name" value="TolB, C-terminal domain"/>
    <property type="match status" value="1"/>
</dbReference>
<keyword evidence="1" id="KW-0378">Hydrolase</keyword>
<comment type="caution">
    <text evidence="3">The sequence shown here is derived from an EMBL/GenBank/DDBJ whole genome shotgun (WGS) entry which is preliminary data.</text>
</comment>
<dbReference type="PANTHER" id="PTHR47572">
    <property type="entry name" value="LIPOPROTEIN-RELATED"/>
    <property type="match status" value="1"/>
</dbReference>
<organism evidence="3 4">
    <name type="scientific">Paragemmobacter amnigenus</name>
    <dbReference type="NCBI Taxonomy" id="2852097"/>
    <lineage>
        <taxon>Bacteria</taxon>
        <taxon>Pseudomonadati</taxon>
        <taxon>Pseudomonadota</taxon>
        <taxon>Alphaproteobacteria</taxon>
        <taxon>Rhodobacterales</taxon>
        <taxon>Paracoccaceae</taxon>
        <taxon>Paragemmobacter</taxon>
    </lineage>
</organism>
<dbReference type="PRINTS" id="PR01790">
    <property type="entry name" value="SMP30FAMILY"/>
</dbReference>
<dbReference type="InterPro" id="IPR013658">
    <property type="entry name" value="SGL"/>
</dbReference>
<dbReference type="Proteomes" id="UP000731907">
    <property type="component" value="Unassembled WGS sequence"/>
</dbReference>
<dbReference type="SUPFAM" id="SSF63829">
    <property type="entry name" value="Calcium-dependent phosphotriesterase"/>
    <property type="match status" value="1"/>
</dbReference>